<dbReference type="HOGENOM" id="CLU_2195442_0_0_11"/>
<evidence type="ECO:0000256" key="1">
    <source>
        <dbReference type="SAM" id="MobiDB-lite"/>
    </source>
</evidence>
<protein>
    <submittedName>
        <fullName evidence="2">Uncharacterized protein</fullName>
    </submittedName>
</protein>
<keyword evidence="3" id="KW-1185">Reference proteome</keyword>
<evidence type="ECO:0000313" key="3">
    <source>
        <dbReference type="Proteomes" id="UP000029482"/>
    </source>
</evidence>
<feature type="compositionally biased region" description="Basic and acidic residues" evidence="1">
    <location>
        <begin position="37"/>
        <end position="46"/>
    </location>
</feature>
<accession>A0A089XF38</accession>
<organism evidence="2 3">
    <name type="scientific">Streptomyces glaucescens</name>
    <dbReference type="NCBI Taxonomy" id="1907"/>
    <lineage>
        <taxon>Bacteria</taxon>
        <taxon>Bacillati</taxon>
        <taxon>Actinomycetota</taxon>
        <taxon>Actinomycetes</taxon>
        <taxon>Kitasatosporales</taxon>
        <taxon>Streptomycetaceae</taxon>
        <taxon>Streptomyces</taxon>
    </lineage>
</organism>
<gene>
    <name evidence="2" type="ORF">SGLAU_22885</name>
</gene>
<name>A0A089XF38_STRGA</name>
<dbReference type="RefSeq" id="WP_043504109.1">
    <property type="nucleotide sequence ID" value="NZ_CP009438.1"/>
</dbReference>
<feature type="region of interest" description="Disordered" evidence="1">
    <location>
        <begin position="37"/>
        <end position="79"/>
    </location>
</feature>
<proteinExistence type="predicted"/>
<dbReference type="EMBL" id="CP009438">
    <property type="protein sequence ID" value="AIS00527.1"/>
    <property type="molecule type" value="Genomic_DNA"/>
</dbReference>
<sequence>MYETFDLLRRAAEQRRETVRRLHGGIDPATWQTLLDRVEDKLGAEDRPEEDDRDDATVPEPSPSAPLHPGRQAGPSLSLLSTGALGTALAGLGGMHESLISASGVTAL</sequence>
<reference evidence="3" key="1">
    <citation type="journal article" date="2015" name="J. Biotechnol.">
        <title>Complete genome sequence of the actinobacterium Streptomyces glaucescens GLA.O (DSM 40922) consisting of a linear chromosome and one linear plasmid.</title>
        <authorList>
            <person name="Ortseifen V."/>
            <person name="Winkler A."/>
            <person name="Albersmeier A."/>
            <person name="Wendler S."/>
            <person name="Puhler A."/>
            <person name="Kalinowski J."/>
            <person name="Ruckert C."/>
        </authorList>
    </citation>
    <scope>NUCLEOTIDE SEQUENCE [LARGE SCALE GENOMIC DNA]</scope>
    <source>
        <strain evidence="3">DSM 40922 / GLA O</strain>
    </source>
</reference>
<dbReference type="eggNOG" id="ENOG50301RZ">
    <property type="taxonomic scope" value="Bacteria"/>
</dbReference>
<dbReference type="AlphaFoldDB" id="A0A089XF38"/>
<dbReference type="Proteomes" id="UP000029482">
    <property type="component" value="Chromosome"/>
</dbReference>
<dbReference type="KEGG" id="sgu:SGLAU_22885"/>
<evidence type="ECO:0000313" key="2">
    <source>
        <dbReference type="EMBL" id="AIS00527.1"/>
    </source>
</evidence>